<dbReference type="CDD" id="cd06124">
    <property type="entry name" value="cupin_NimR-like_N"/>
    <property type="match status" value="1"/>
</dbReference>
<dbReference type="InterPro" id="IPR009057">
    <property type="entry name" value="Homeodomain-like_sf"/>
</dbReference>
<dbReference type="PANTHER" id="PTHR11019:SF159">
    <property type="entry name" value="TRANSCRIPTIONAL REGULATOR-RELATED"/>
    <property type="match status" value="1"/>
</dbReference>
<dbReference type="RefSeq" id="WP_071116053.1">
    <property type="nucleotide sequence ID" value="NZ_MKCS01000001.1"/>
</dbReference>
<proteinExistence type="predicted"/>
<name>A0A1S1X4K5_9NEIS</name>
<accession>A0A1S1X4K5</accession>
<evidence type="ECO:0000259" key="3">
    <source>
        <dbReference type="PROSITE" id="PS01124"/>
    </source>
</evidence>
<dbReference type="InterPro" id="IPR011051">
    <property type="entry name" value="RmlC_Cupin_sf"/>
</dbReference>
<dbReference type="Proteomes" id="UP000180088">
    <property type="component" value="Unassembled WGS sequence"/>
</dbReference>
<dbReference type="AlphaFoldDB" id="A0A1S1X4K5"/>
<dbReference type="PROSITE" id="PS01124">
    <property type="entry name" value="HTH_ARAC_FAMILY_2"/>
    <property type="match status" value="1"/>
</dbReference>
<reference evidence="4 5" key="1">
    <citation type="submission" date="2016-09" db="EMBL/GenBank/DDBJ databases">
        <title>Chromobacterium muskegensis sp. nov., an insecticidal bacterium isolated from Sphagnum bogs.</title>
        <authorList>
            <person name="Sparks M.E."/>
            <person name="Blackburn M.B."/>
            <person name="Gundersen-Rindal D.E."/>
            <person name="Mitchell A."/>
            <person name="Farrar R."/>
            <person name="Kuhar D."/>
        </authorList>
    </citation>
    <scope>NUCLEOTIDE SEQUENCE [LARGE SCALE GENOMIC DNA]</scope>
    <source>
        <strain evidence="4 5">37-2</strain>
    </source>
</reference>
<feature type="domain" description="HTH araC/xylS-type" evidence="3">
    <location>
        <begin position="155"/>
        <end position="254"/>
    </location>
</feature>
<dbReference type="GO" id="GO:0003700">
    <property type="term" value="F:DNA-binding transcription factor activity"/>
    <property type="evidence" value="ECO:0007669"/>
    <property type="project" value="InterPro"/>
</dbReference>
<sequence>MAHIRAEHEFNADSLEGPVIGIAADMGRHDSGRHLHRRHQLLFAAAGCIIIELEKTLCLLPPTRAAWIPAGTPHRALMRGVVAYRSLYFSADLPFFAPPLQVVAVNPLLREVIERMAFWEWDRPEPQQRSLLQVFGEEMQVARRESWQLPFPVDARLGAWLREVRDGALPPRLRQLTGRIGACERTISRLFLRETGMSYQAWRQQWRLLRAMERLAEGGGLSRVAQELEFASDSAFIAFFRQHTGQTPWRYLQGGDGLPPPDPCQSSVSR</sequence>
<organism evidence="4 5">
    <name type="scientific">Chromobacterium sphagni</name>
    <dbReference type="NCBI Taxonomy" id="1903179"/>
    <lineage>
        <taxon>Bacteria</taxon>
        <taxon>Pseudomonadati</taxon>
        <taxon>Pseudomonadota</taxon>
        <taxon>Betaproteobacteria</taxon>
        <taxon>Neisseriales</taxon>
        <taxon>Chromobacteriaceae</taxon>
        <taxon>Chromobacterium</taxon>
    </lineage>
</organism>
<dbReference type="SMART" id="SM00342">
    <property type="entry name" value="HTH_ARAC"/>
    <property type="match status" value="1"/>
</dbReference>
<dbReference type="SUPFAM" id="SSF46689">
    <property type="entry name" value="Homeodomain-like"/>
    <property type="match status" value="1"/>
</dbReference>
<dbReference type="GO" id="GO:0043565">
    <property type="term" value="F:sequence-specific DNA binding"/>
    <property type="evidence" value="ECO:0007669"/>
    <property type="project" value="InterPro"/>
</dbReference>
<evidence type="ECO:0000313" key="4">
    <source>
        <dbReference type="EMBL" id="OHX14360.1"/>
    </source>
</evidence>
<dbReference type="Gene3D" id="1.10.10.60">
    <property type="entry name" value="Homeodomain-like"/>
    <property type="match status" value="1"/>
</dbReference>
<dbReference type="EMBL" id="MKCS01000001">
    <property type="protein sequence ID" value="OHX14360.1"/>
    <property type="molecule type" value="Genomic_DNA"/>
</dbReference>
<evidence type="ECO:0000256" key="1">
    <source>
        <dbReference type="ARBA" id="ARBA00023015"/>
    </source>
</evidence>
<protein>
    <submittedName>
        <fullName evidence="4">AraC family transcriptional regulator</fullName>
    </submittedName>
</protein>
<gene>
    <name evidence="4" type="ORF">BI347_13225</name>
</gene>
<dbReference type="InterPro" id="IPR018060">
    <property type="entry name" value="HTH_AraC"/>
</dbReference>
<dbReference type="PANTHER" id="PTHR11019">
    <property type="entry name" value="HTH-TYPE TRANSCRIPTIONAL REGULATOR NIMR"/>
    <property type="match status" value="1"/>
</dbReference>
<keyword evidence="1" id="KW-0805">Transcription regulation</keyword>
<evidence type="ECO:0000256" key="2">
    <source>
        <dbReference type="ARBA" id="ARBA00023163"/>
    </source>
</evidence>
<dbReference type="SUPFAM" id="SSF51182">
    <property type="entry name" value="RmlC-like cupins"/>
    <property type="match status" value="1"/>
</dbReference>
<evidence type="ECO:0000313" key="5">
    <source>
        <dbReference type="Proteomes" id="UP000180088"/>
    </source>
</evidence>
<keyword evidence="2" id="KW-0804">Transcription</keyword>
<dbReference type="OrthoDB" id="2536004at2"/>
<dbReference type="STRING" id="1903179.BI347_13225"/>
<comment type="caution">
    <text evidence="4">The sequence shown here is derived from an EMBL/GenBank/DDBJ whole genome shotgun (WGS) entry which is preliminary data.</text>
</comment>
<dbReference type="Pfam" id="PF12833">
    <property type="entry name" value="HTH_18"/>
    <property type="match status" value="1"/>
</dbReference>